<gene>
    <name evidence="3" type="ORF">ACFSJ3_04065</name>
</gene>
<evidence type="ECO:0000256" key="1">
    <source>
        <dbReference type="ARBA" id="ARBA00022737"/>
    </source>
</evidence>
<proteinExistence type="predicted"/>
<sequence>MKWRFNLFFKAAIVVLFGCSSNLALGKEKCVLTVAEVGLSHPDLNGITTAGIYEGETCNGSPAGQGVFSNNSGLIFRGFFEDALLTGNAEVIDENTDTKYLGDFINGKPHGRVEIVYGGYKSYQYYRDGKKIGKPFRSQSIDGYEGEVNDIGMPHGNGRIKYLSSNISYVGEWYEGFPHGKGIMSWESGKAIYEGEFKKGVQNGEGYFLIKGLYEYRGSWAEGKKEGLGTIVWFDDSYSYTGPFYKGFPHGEGVCKSENDNKNKKCEFRMGKEQY</sequence>
<accession>A0ABW4XJA9</accession>
<dbReference type="InterPro" id="IPR003409">
    <property type="entry name" value="MORN"/>
</dbReference>
<protein>
    <recommendedName>
        <fullName evidence="5">MORN repeat protein</fullName>
    </recommendedName>
</protein>
<dbReference type="SMART" id="SM00698">
    <property type="entry name" value="MORN"/>
    <property type="match status" value="7"/>
</dbReference>
<organism evidence="3 4">
    <name type="scientific">Corallincola platygyrae</name>
    <dbReference type="NCBI Taxonomy" id="1193278"/>
    <lineage>
        <taxon>Bacteria</taxon>
        <taxon>Pseudomonadati</taxon>
        <taxon>Pseudomonadota</taxon>
        <taxon>Gammaproteobacteria</taxon>
        <taxon>Alteromonadales</taxon>
        <taxon>Psychromonadaceae</taxon>
        <taxon>Corallincola</taxon>
    </lineage>
</organism>
<evidence type="ECO:0000313" key="4">
    <source>
        <dbReference type="Proteomes" id="UP001597380"/>
    </source>
</evidence>
<dbReference type="EMBL" id="JBHUHT010000008">
    <property type="protein sequence ID" value="MFD2095148.1"/>
    <property type="molecule type" value="Genomic_DNA"/>
</dbReference>
<feature type="signal peptide" evidence="2">
    <location>
        <begin position="1"/>
        <end position="26"/>
    </location>
</feature>
<dbReference type="Pfam" id="PF02493">
    <property type="entry name" value="MORN"/>
    <property type="match status" value="5"/>
</dbReference>
<dbReference type="RefSeq" id="WP_345338303.1">
    <property type="nucleotide sequence ID" value="NZ_BAABLI010000005.1"/>
</dbReference>
<evidence type="ECO:0008006" key="5">
    <source>
        <dbReference type="Google" id="ProtNLM"/>
    </source>
</evidence>
<evidence type="ECO:0000313" key="3">
    <source>
        <dbReference type="EMBL" id="MFD2095148.1"/>
    </source>
</evidence>
<keyword evidence="2" id="KW-0732">Signal</keyword>
<feature type="chain" id="PRO_5045064682" description="MORN repeat protein" evidence="2">
    <location>
        <begin position="27"/>
        <end position="275"/>
    </location>
</feature>
<dbReference type="PANTHER" id="PTHR23084">
    <property type="entry name" value="PHOSPHATIDYLINOSITOL-4-PHOSPHATE 5-KINASE RELATED"/>
    <property type="match status" value="1"/>
</dbReference>
<name>A0ABW4XJA9_9GAMM</name>
<dbReference type="Gene3D" id="2.20.110.10">
    <property type="entry name" value="Histone H3 K4-specific methyltransferase SET7/9 N-terminal domain"/>
    <property type="match status" value="3"/>
</dbReference>
<keyword evidence="4" id="KW-1185">Reference proteome</keyword>
<reference evidence="4" key="1">
    <citation type="journal article" date="2019" name="Int. J. Syst. Evol. Microbiol.">
        <title>The Global Catalogue of Microorganisms (GCM) 10K type strain sequencing project: providing services to taxonomists for standard genome sequencing and annotation.</title>
        <authorList>
            <consortium name="The Broad Institute Genomics Platform"/>
            <consortium name="The Broad Institute Genome Sequencing Center for Infectious Disease"/>
            <person name="Wu L."/>
            <person name="Ma J."/>
        </authorList>
    </citation>
    <scope>NUCLEOTIDE SEQUENCE [LARGE SCALE GENOMIC DNA]</scope>
    <source>
        <strain evidence="4">CGMCC 1.10992</strain>
    </source>
</reference>
<comment type="caution">
    <text evidence="3">The sequence shown here is derived from an EMBL/GenBank/DDBJ whole genome shotgun (WGS) entry which is preliminary data.</text>
</comment>
<evidence type="ECO:0000256" key="2">
    <source>
        <dbReference type="SAM" id="SignalP"/>
    </source>
</evidence>
<keyword evidence="1" id="KW-0677">Repeat</keyword>
<dbReference type="PANTHER" id="PTHR23084:SF263">
    <property type="entry name" value="MORN REPEAT-CONTAINING PROTEIN 1"/>
    <property type="match status" value="1"/>
</dbReference>
<dbReference type="SUPFAM" id="SSF82185">
    <property type="entry name" value="Histone H3 K4-specific methyltransferase SET7/9 N-terminal domain"/>
    <property type="match status" value="3"/>
</dbReference>
<dbReference type="Proteomes" id="UP001597380">
    <property type="component" value="Unassembled WGS sequence"/>
</dbReference>